<sequence length="63" mass="7086">MANKALSKRQKLMIRNEPARALKPRNPIAVAARQRAAGAHQKSASGERQLQQKLLDRLLNDKE</sequence>
<evidence type="ECO:0000313" key="2">
    <source>
        <dbReference type="EMBL" id="SNS18511.1"/>
    </source>
</evidence>
<feature type="compositionally biased region" description="Low complexity" evidence="1">
    <location>
        <begin position="29"/>
        <end position="39"/>
    </location>
</feature>
<reference evidence="2 3" key="1">
    <citation type="submission" date="2017-06" db="EMBL/GenBank/DDBJ databases">
        <authorList>
            <person name="Kim H.J."/>
            <person name="Triplett B.A."/>
        </authorList>
    </citation>
    <scope>NUCLEOTIDE SEQUENCE [LARGE SCALE GENOMIC DNA]</scope>
    <source>
        <strain evidence="2 3">U15</strain>
    </source>
</reference>
<dbReference type="EMBL" id="FZOT01000001">
    <property type="protein sequence ID" value="SNS18511.1"/>
    <property type="molecule type" value="Genomic_DNA"/>
</dbReference>
<organism evidence="2 3">
    <name type="scientific">Noviherbaspirillum humi</name>
    <dbReference type="NCBI Taxonomy" id="1688639"/>
    <lineage>
        <taxon>Bacteria</taxon>
        <taxon>Pseudomonadati</taxon>
        <taxon>Pseudomonadota</taxon>
        <taxon>Betaproteobacteria</taxon>
        <taxon>Burkholderiales</taxon>
        <taxon>Oxalobacteraceae</taxon>
        <taxon>Noviherbaspirillum</taxon>
    </lineage>
</organism>
<name>A0A239CFR0_9BURK</name>
<dbReference type="AlphaFoldDB" id="A0A239CFR0"/>
<feature type="region of interest" description="Disordered" evidence="1">
    <location>
        <begin position="1"/>
        <end position="50"/>
    </location>
</feature>
<accession>A0A239CFR0</accession>
<evidence type="ECO:0000313" key="3">
    <source>
        <dbReference type="Proteomes" id="UP000198284"/>
    </source>
</evidence>
<keyword evidence="3" id="KW-1185">Reference proteome</keyword>
<feature type="compositionally biased region" description="Basic residues" evidence="1">
    <location>
        <begin position="1"/>
        <end position="12"/>
    </location>
</feature>
<evidence type="ECO:0000256" key="1">
    <source>
        <dbReference type="SAM" id="MobiDB-lite"/>
    </source>
</evidence>
<protein>
    <submittedName>
        <fullName evidence="2">Uncharacterized protein</fullName>
    </submittedName>
</protein>
<proteinExistence type="predicted"/>
<dbReference type="RefSeq" id="WP_089397619.1">
    <property type="nucleotide sequence ID" value="NZ_FZOT01000001.1"/>
</dbReference>
<gene>
    <name evidence="2" type="ORF">SAMN06265795_101415</name>
</gene>
<dbReference type="Proteomes" id="UP000198284">
    <property type="component" value="Unassembled WGS sequence"/>
</dbReference>